<comment type="caution">
    <text evidence="2">The sequence shown here is derived from an EMBL/GenBank/DDBJ whole genome shotgun (WGS) entry which is preliminary data.</text>
</comment>
<feature type="region of interest" description="Disordered" evidence="1">
    <location>
        <begin position="722"/>
        <end position="781"/>
    </location>
</feature>
<evidence type="ECO:0000256" key="1">
    <source>
        <dbReference type="SAM" id="MobiDB-lite"/>
    </source>
</evidence>
<accession>A0AAN6T3S4</accession>
<feature type="region of interest" description="Disordered" evidence="1">
    <location>
        <begin position="576"/>
        <end position="641"/>
    </location>
</feature>
<keyword evidence="3" id="KW-1185">Reference proteome</keyword>
<dbReference type="InterPro" id="IPR011990">
    <property type="entry name" value="TPR-like_helical_dom_sf"/>
</dbReference>
<dbReference type="AlphaFoldDB" id="A0AAN6T3S4"/>
<dbReference type="EMBL" id="MU863627">
    <property type="protein sequence ID" value="KAK4104050.1"/>
    <property type="molecule type" value="Genomic_DNA"/>
</dbReference>
<sequence>MAFSVRTLSTAMRWFSSRFRSQLGFLGCSLNRSMPLSSCASAAARRLDSSSRSCACCSSVGLSRASVGGASKPSLAPLSLWARLEGQTTDEPAPSGFSATAGPGRGFLMDLLPHKTVADMRARWLTISAADRKRYWPHTMLATMDLHPDRTAQVLEATFDPKIALDWEVTDVVCFIARWTSQLPKPDSKTHQALLPGLVLYLLRNTRPKWLLLHQWVLGQAISVCDASTAADLCVTLEKYSHKLHFNTKLKLAHRLSKDTEYKLMALRLLESVIANDGLSANDRRCAALATSLLQLPPTWKQGRAPLVEMTLIAEVYERLVPLGFSPNSITAAALVRSLCLSGQLETAFKVYDVMRGQWGDYRIFTYLLRGAARTGSLEAVVRIVQGAPVKILEDPYVWHEVIHTIHSAAKNEAKLKRHRYADGNPAFHSMLRVYCKFFDIAPLQRLIPLDLDRYLHEGDRKGNLERWEWEAKLAVLIDKLPNLPRGKAVVPQLGTMGTMLLGYSRSFPEVRRAMYFYSHFRKLLRVGDRTAIRLLRQTTLPYDLVLKSLSEHPGTLRVMTDIVKDMLQDATSSVRTLHREAKPSAVAETVSSGSTREATLEDAVREDIDNEPEEHNQDPEHKEPTTVPIHHPPPSVRGARNAPRILDLMRANGIQPNRDLKRITGALHLLETDGYQPDAHTLHAVARLRHSQDILDQMEDRIEQRGLAYLERVAELAEPPVSLIDQMRQERERRRAEASGSAGGQQQPDQQRPQPLQRDQQVTQEANAGEAAAKQDQATNADADVEAGLQELEDAHDAMLRAAEAAARANPVSKTVPSAVRAAKRKNARAAAAAADAPPEEVAAYMEMYDELVFEQMKEELTGFGAGAGDGDGDGKTRVAGEGVSGGEQAGRGDSARERER</sequence>
<proteinExistence type="predicted"/>
<dbReference type="Proteomes" id="UP001305647">
    <property type="component" value="Unassembled WGS sequence"/>
</dbReference>
<reference evidence="2" key="1">
    <citation type="journal article" date="2023" name="Mol. Phylogenet. Evol.">
        <title>Genome-scale phylogeny and comparative genomics of the fungal order Sordariales.</title>
        <authorList>
            <person name="Hensen N."/>
            <person name="Bonometti L."/>
            <person name="Westerberg I."/>
            <person name="Brannstrom I.O."/>
            <person name="Guillou S."/>
            <person name="Cros-Aarteil S."/>
            <person name="Calhoun S."/>
            <person name="Haridas S."/>
            <person name="Kuo A."/>
            <person name="Mondo S."/>
            <person name="Pangilinan J."/>
            <person name="Riley R."/>
            <person name="LaButti K."/>
            <person name="Andreopoulos B."/>
            <person name="Lipzen A."/>
            <person name="Chen C."/>
            <person name="Yan M."/>
            <person name="Daum C."/>
            <person name="Ng V."/>
            <person name="Clum A."/>
            <person name="Steindorff A."/>
            <person name="Ohm R.A."/>
            <person name="Martin F."/>
            <person name="Silar P."/>
            <person name="Natvig D.O."/>
            <person name="Lalanne C."/>
            <person name="Gautier V."/>
            <person name="Ament-Velasquez S.L."/>
            <person name="Kruys A."/>
            <person name="Hutchinson M.I."/>
            <person name="Powell A.J."/>
            <person name="Barry K."/>
            <person name="Miller A.N."/>
            <person name="Grigoriev I.V."/>
            <person name="Debuchy R."/>
            <person name="Gladieux P."/>
            <person name="Hiltunen Thoren M."/>
            <person name="Johannesson H."/>
        </authorList>
    </citation>
    <scope>NUCLEOTIDE SEQUENCE</scope>
    <source>
        <strain evidence="2">CBS 757.83</strain>
    </source>
</reference>
<evidence type="ECO:0008006" key="4">
    <source>
        <dbReference type="Google" id="ProtNLM"/>
    </source>
</evidence>
<organism evidence="2 3">
    <name type="scientific">Parathielavia hyrcaniae</name>
    <dbReference type="NCBI Taxonomy" id="113614"/>
    <lineage>
        <taxon>Eukaryota</taxon>
        <taxon>Fungi</taxon>
        <taxon>Dikarya</taxon>
        <taxon>Ascomycota</taxon>
        <taxon>Pezizomycotina</taxon>
        <taxon>Sordariomycetes</taxon>
        <taxon>Sordariomycetidae</taxon>
        <taxon>Sordariales</taxon>
        <taxon>Chaetomiaceae</taxon>
        <taxon>Parathielavia</taxon>
    </lineage>
</organism>
<evidence type="ECO:0000313" key="2">
    <source>
        <dbReference type="EMBL" id="KAK4104050.1"/>
    </source>
</evidence>
<feature type="compositionally biased region" description="Basic and acidic residues" evidence="1">
    <location>
        <begin position="728"/>
        <end position="738"/>
    </location>
</feature>
<gene>
    <name evidence="2" type="ORF">N658DRAFT_514053</name>
</gene>
<feature type="compositionally biased region" description="Low complexity" evidence="1">
    <location>
        <begin position="739"/>
        <end position="762"/>
    </location>
</feature>
<dbReference type="Gene3D" id="1.25.40.10">
    <property type="entry name" value="Tetratricopeptide repeat domain"/>
    <property type="match status" value="1"/>
</dbReference>
<feature type="compositionally biased region" description="Basic and acidic residues" evidence="1">
    <location>
        <begin position="599"/>
        <end position="625"/>
    </location>
</feature>
<reference evidence="2" key="2">
    <citation type="submission" date="2023-05" db="EMBL/GenBank/DDBJ databases">
        <authorList>
            <consortium name="Lawrence Berkeley National Laboratory"/>
            <person name="Steindorff A."/>
            <person name="Hensen N."/>
            <person name="Bonometti L."/>
            <person name="Westerberg I."/>
            <person name="Brannstrom I.O."/>
            <person name="Guillou S."/>
            <person name="Cros-Aarteil S."/>
            <person name="Calhoun S."/>
            <person name="Haridas S."/>
            <person name="Kuo A."/>
            <person name="Mondo S."/>
            <person name="Pangilinan J."/>
            <person name="Riley R."/>
            <person name="Labutti K."/>
            <person name="Andreopoulos B."/>
            <person name="Lipzen A."/>
            <person name="Chen C."/>
            <person name="Yanf M."/>
            <person name="Daum C."/>
            <person name="Ng V."/>
            <person name="Clum A."/>
            <person name="Ohm R."/>
            <person name="Martin F."/>
            <person name="Silar P."/>
            <person name="Natvig D."/>
            <person name="Lalanne C."/>
            <person name="Gautier V."/>
            <person name="Ament-Velasquez S.L."/>
            <person name="Kruys A."/>
            <person name="Hutchinson M.I."/>
            <person name="Powell A.J."/>
            <person name="Barry K."/>
            <person name="Miller A.N."/>
            <person name="Grigoriev I.V."/>
            <person name="Debuchy R."/>
            <person name="Gladieux P."/>
            <person name="Thoren M.H."/>
            <person name="Johannesson H."/>
        </authorList>
    </citation>
    <scope>NUCLEOTIDE SEQUENCE</scope>
    <source>
        <strain evidence="2">CBS 757.83</strain>
    </source>
</reference>
<feature type="region of interest" description="Disordered" evidence="1">
    <location>
        <begin position="864"/>
        <end position="902"/>
    </location>
</feature>
<evidence type="ECO:0000313" key="3">
    <source>
        <dbReference type="Proteomes" id="UP001305647"/>
    </source>
</evidence>
<name>A0AAN6T3S4_9PEZI</name>
<protein>
    <recommendedName>
        <fullName evidence="4">Pentatricopeptide repeat protein</fullName>
    </recommendedName>
</protein>